<gene>
    <name evidence="1" type="ORF">BGT96224V316_LOCUS421</name>
</gene>
<dbReference type="EMBL" id="LR026984">
    <property type="protein sequence ID" value="VCU39173.1"/>
    <property type="molecule type" value="Genomic_DNA"/>
</dbReference>
<protein>
    <submittedName>
        <fullName evidence="1">Bgt-51125</fullName>
    </submittedName>
</protein>
<reference evidence="1 2" key="1">
    <citation type="submission" date="2018-08" db="EMBL/GenBank/DDBJ databases">
        <authorList>
            <person name="Muller C M."/>
        </authorList>
    </citation>
    <scope>NUCLEOTIDE SEQUENCE [LARGE SCALE GENOMIC DNA]</scope>
</reference>
<evidence type="ECO:0000313" key="2">
    <source>
        <dbReference type="Proteomes" id="UP000324639"/>
    </source>
</evidence>
<proteinExistence type="predicted"/>
<keyword evidence="2" id="KW-1185">Reference proteome</keyword>
<evidence type="ECO:0000313" key="1">
    <source>
        <dbReference type="EMBL" id="VCU39173.1"/>
    </source>
</evidence>
<name>A0A9X9PQW8_BLUGR</name>
<dbReference type="Proteomes" id="UP000324639">
    <property type="component" value="Chromosome Bgt_-01"/>
</dbReference>
<sequence>MKDYIQYHHPNLGCGKQRTQDSLRNIVRRHGIPCLLKILRDSFRVGQQDVRLW</sequence>
<organism evidence="1 2">
    <name type="scientific">Blumeria graminis f. sp. tritici</name>
    <dbReference type="NCBI Taxonomy" id="62690"/>
    <lineage>
        <taxon>Eukaryota</taxon>
        <taxon>Fungi</taxon>
        <taxon>Dikarya</taxon>
        <taxon>Ascomycota</taxon>
        <taxon>Pezizomycotina</taxon>
        <taxon>Leotiomycetes</taxon>
        <taxon>Erysiphales</taxon>
        <taxon>Erysiphaceae</taxon>
        <taxon>Blumeria</taxon>
    </lineage>
</organism>
<dbReference type="AlphaFoldDB" id="A0A9X9PQW8"/>
<accession>A0A9X9PQW8</accession>